<dbReference type="EMBL" id="UFQT01001153">
    <property type="protein sequence ID" value="SSX29178.1"/>
    <property type="molecule type" value="Genomic_DNA"/>
</dbReference>
<gene>
    <name evidence="13" type="primary">CSON007644</name>
    <name evidence="12" type="synonym">CSON000944</name>
</gene>
<dbReference type="PANTHER" id="PTHR24376">
    <property type="entry name" value="ZINC FINGER PROTEIN"/>
    <property type="match status" value="1"/>
</dbReference>
<feature type="region of interest" description="Disordered" evidence="9">
    <location>
        <begin position="144"/>
        <end position="182"/>
    </location>
</feature>
<feature type="region of interest" description="Disordered" evidence="9">
    <location>
        <begin position="207"/>
        <end position="230"/>
    </location>
</feature>
<evidence type="ECO:0000256" key="4">
    <source>
        <dbReference type="ARBA" id="ARBA00022771"/>
    </source>
</evidence>
<protein>
    <submittedName>
        <fullName evidence="12">CSON000944 protein</fullName>
    </submittedName>
    <submittedName>
        <fullName evidence="13">CSON007644 protein</fullName>
    </submittedName>
</protein>
<keyword evidence="4 7" id="KW-0863">Zinc-finger</keyword>
<comment type="subcellular location">
    <subcellularLocation>
        <location evidence="1">Nucleus</location>
    </subcellularLocation>
</comment>
<evidence type="ECO:0000313" key="12">
    <source>
        <dbReference type="EMBL" id="SSX29178.1"/>
    </source>
</evidence>
<dbReference type="SUPFAM" id="SSF57667">
    <property type="entry name" value="beta-beta-alpha zinc fingers"/>
    <property type="match status" value="1"/>
</dbReference>
<dbReference type="PROSITE" id="PS50157">
    <property type="entry name" value="ZINC_FINGER_C2H2_2"/>
    <property type="match status" value="1"/>
</dbReference>
<keyword evidence="6" id="KW-0539">Nucleus</keyword>
<organism evidence="13">
    <name type="scientific">Culicoides sonorensis</name>
    <name type="common">Biting midge</name>
    <dbReference type="NCBI Taxonomy" id="179676"/>
    <lineage>
        <taxon>Eukaryota</taxon>
        <taxon>Metazoa</taxon>
        <taxon>Ecdysozoa</taxon>
        <taxon>Arthropoda</taxon>
        <taxon>Hexapoda</taxon>
        <taxon>Insecta</taxon>
        <taxon>Pterygota</taxon>
        <taxon>Neoptera</taxon>
        <taxon>Endopterygota</taxon>
        <taxon>Diptera</taxon>
        <taxon>Nematocera</taxon>
        <taxon>Chironomoidea</taxon>
        <taxon>Ceratopogonidae</taxon>
        <taxon>Ceratopogoninae</taxon>
        <taxon>Culicoides</taxon>
        <taxon>Monoculicoides</taxon>
    </lineage>
</organism>
<evidence type="ECO:0000256" key="6">
    <source>
        <dbReference type="ARBA" id="ARBA00023242"/>
    </source>
</evidence>
<evidence type="ECO:0000256" key="7">
    <source>
        <dbReference type="PROSITE-ProRule" id="PRU00042"/>
    </source>
</evidence>
<evidence type="ECO:0000259" key="10">
    <source>
        <dbReference type="PROSITE" id="PS50157"/>
    </source>
</evidence>
<evidence type="ECO:0000313" key="13">
    <source>
        <dbReference type="EMBL" id="SSX34235.1"/>
    </source>
</evidence>
<dbReference type="PROSITE" id="PS00028">
    <property type="entry name" value="ZINC_FINGER_C2H2_1"/>
    <property type="match status" value="3"/>
</dbReference>
<dbReference type="AlphaFoldDB" id="A0A336MWW4"/>
<evidence type="ECO:0000256" key="5">
    <source>
        <dbReference type="ARBA" id="ARBA00022833"/>
    </source>
</evidence>
<reference evidence="13" key="1">
    <citation type="submission" date="2018-07" db="EMBL/GenBank/DDBJ databases">
        <authorList>
            <person name="Quirk P.G."/>
            <person name="Krulwich T.A."/>
        </authorList>
    </citation>
    <scope>NUCLEOTIDE SEQUENCE</scope>
</reference>
<keyword evidence="2 8" id="KW-0479">Metal-binding</keyword>
<dbReference type="Pfam" id="PF07776">
    <property type="entry name" value="zf-AD"/>
    <property type="match status" value="1"/>
</dbReference>
<dbReference type="GO" id="GO:0005634">
    <property type="term" value="C:nucleus"/>
    <property type="evidence" value="ECO:0007669"/>
    <property type="project" value="UniProtKB-SubCell"/>
</dbReference>
<feature type="domain" description="ZAD" evidence="11">
    <location>
        <begin position="18"/>
        <end position="94"/>
    </location>
</feature>
<dbReference type="SMART" id="SM00868">
    <property type="entry name" value="zf-AD"/>
    <property type="match status" value="1"/>
</dbReference>
<feature type="binding site" evidence="8">
    <location>
        <position position="20"/>
    </location>
    <ligand>
        <name>Zn(2+)</name>
        <dbReference type="ChEBI" id="CHEBI:29105"/>
    </ligand>
</feature>
<dbReference type="SUPFAM" id="SSF57716">
    <property type="entry name" value="Glucocorticoid receptor-like (DNA-binding domain)"/>
    <property type="match status" value="1"/>
</dbReference>
<feature type="binding site" evidence="8">
    <location>
        <position position="67"/>
    </location>
    <ligand>
        <name>Zn(2+)</name>
        <dbReference type="ChEBI" id="CHEBI:29105"/>
    </ligand>
</feature>
<dbReference type="PROSITE" id="PS51915">
    <property type="entry name" value="ZAD"/>
    <property type="match status" value="1"/>
</dbReference>
<evidence type="ECO:0000256" key="8">
    <source>
        <dbReference type="PROSITE-ProRule" id="PRU01263"/>
    </source>
</evidence>
<evidence type="ECO:0000259" key="11">
    <source>
        <dbReference type="PROSITE" id="PS51915"/>
    </source>
</evidence>
<feature type="domain" description="C2H2-type" evidence="10">
    <location>
        <begin position="187"/>
        <end position="215"/>
    </location>
</feature>
<evidence type="ECO:0000256" key="1">
    <source>
        <dbReference type="ARBA" id="ARBA00004123"/>
    </source>
</evidence>
<dbReference type="PANTHER" id="PTHR24376:SF235">
    <property type="entry name" value="C2H2-TYPE DOMAIN-CONTAINING PROTEIN"/>
    <property type="match status" value="1"/>
</dbReference>
<feature type="compositionally biased region" description="Polar residues" evidence="9">
    <location>
        <begin position="457"/>
        <end position="466"/>
    </location>
</feature>
<evidence type="ECO:0000256" key="9">
    <source>
        <dbReference type="SAM" id="MobiDB-lite"/>
    </source>
</evidence>
<name>A0A336MWW4_CULSO</name>
<feature type="binding site" evidence="8">
    <location>
        <position position="70"/>
    </location>
    <ligand>
        <name>Zn(2+)</name>
        <dbReference type="ChEBI" id="CHEBI:29105"/>
    </ligand>
</feature>
<feature type="compositionally biased region" description="Basic and acidic residues" evidence="9">
    <location>
        <begin position="161"/>
        <end position="175"/>
    </location>
</feature>
<accession>A0A336MWW4</accession>
<feature type="binding site" evidence="8">
    <location>
        <position position="23"/>
    </location>
    <ligand>
        <name>Zn(2+)</name>
        <dbReference type="ChEBI" id="CHEBI:29105"/>
    </ligand>
</feature>
<dbReference type="GO" id="GO:0001228">
    <property type="term" value="F:DNA-binding transcription activator activity, RNA polymerase II-specific"/>
    <property type="evidence" value="ECO:0007669"/>
    <property type="project" value="TreeGrafter"/>
</dbReference>
<keyword evidence="3" id="KW-0677">Repeat</keyword>
<dbReference type="InterPro" id="IPR036236">
    <property type="entry name" value="Znf_C2H2_sf"/>
</dbReference>
<keyword evidence="5 8" id="KW-0862">Zinc</keyword>
<dbReference type="Gene3D" id="3.30.160.60">
    <property type="entry name" value="Classic Zinc Finger"/>
    <property type="match status" value="1"/>
</dbReference>
<dbReference type="InterPro" id="IPR012934">
    <property type="entry name" value="Znf_AD"/>
</dbReference>
<dbReference type="EMBL" id="UFQT01002897">
    <property type="protein sequence ID" value="SSX34235.1"/>
    <property type="molecule type" value="Genomic_DNA"/>
</dbReference>
<feature type="compositionally biased region" description="Acidic residues" evidence="9">
    <location>
        <begin position="441"/>
        <end position="456"/>
    </location>
</feature>
<dbReference type="Gene3D" id="3.40.1800.20">
    <property type="match status" value="1"/>
</dbReference>
<evidence type="ECO:0000256" key="3">
    <source>
        <dbReference type="ARBA" id="ARBA00022737"/>
    </source>
</evidence>
<proteinExistence type="predicted"/>
<sequence length="466" mass="53331">MESLENYSEVQLLEFMRSSCRLCCSQSQSRINLLTKEQHGMNLMEMANSLTGLQISEFDNMKSLMVCLNCAGKIVSFHEFREQCQLNDKKISQMEMALRLKQLHNQSSSSHKMMEMDDDIEIVYVCKVCSLQFQDNELAKYKEHKKQHKINGETQANTTPVKKEEDKKVKDEQSKSKPVASAQQGLYPCRECSKSFNTYMSRYQHESNIHKKSASNNKSDDQPIAGKKSLSLKRLRRVRHSPIPKHQADLNSTAPVSGSKIYTCDSCDETFINHKAKYWHRIKAHGFIFGKGKAASTSFSCRHCDKVFDKRHSKYNHERICPSNVFADEKLSRKKRSLEPPKAVCEDSLELIEQQVSVEPIVELTEDGSNDATIVEGLVKCSRCNDEFTSSRARSLHEKNVHNLQVNECRNCTRVFASYATRYQHEKRCNGNTSMNSGQMNDEETGTGEDATEEESGFQNAYRQSF</sequence>
<dbReference type="VEuPathDB" id="VectorBase:CSON000944"/>
<dbReference type="SMART" id="SM00355">
    <property type="entry name" value="ZnF_C2H2"/>
    <property type="match status" value="5"/>
</dbReference>
<dbReference type="VEuPathDB" id="VectorBase:CSON007644"/>
<evidence type="ECO:0000256" key="2">
    <source>
        <dbReference type="ARBA" id="ARBA00022723"/>
    </source>
</evidence>
<dbReference type="GO" id="GO:0000978">
    <property type="term" value="F:RNA polymerase II cis-regulatory region sequence-specific DNA binding"/>
    <property type="evidence" value="ECO:0007669"/>
    <property type="project" value="TreeGrafter"/>
</dbReference>
<dbReference type="GO" id="GO:0008270">
    <property type="term" value="F:zinc ion binding"/>
    <property type="evidence" value="ECO:0007669"/>
    <property type="project" value="UniProtKB-UniRule"/>
</dbReference>
<feature type="compositionally biased region" description="Polar residues" evidence="9">
    <location>
        <begin position="430"/>
        <end position="440"/>
    </location>
</feature>
<feature type="region of interest" description="Disordered" evidence="9">
    <location>
        <begin position="428"/>
        <end position="466"/>
    </location>
</feature>
<dbReference type="InterPro" id="IPR013087">
    <property type="entry name" value="Znf_C2H2_type"/>
</dbReference>